<feature type="active site" description="Proton acceptor" evidence="7">
    <location>
        <position position="312"/>
    </location>
</feature>
<dbReference type="Gene3D" id="3.65.10.10">
    <property type="entry name" value="Enolpyruvate transferase domain"/>
    <property type="match status" value="2"/>
</dbReference>
<dbReference type="GO" id="GO:0003866">
    <property type="term" value="F:3-phosphoshikimate 1-carboxyvinyltransferase activity"/>
    <property type="evidence" value="ECO:0007669"/>
    <property type="project" value="UniProtKB-UniRule"/>
</dbReference>
<feature type="binding site" evidence="7">
    <location>
        <position position="312"/>
    </location>
    <ligand>
        <name>3-phosphoshikimate</name>
        <dbReference type="ChEBI" id="CHEBI:145989"/>
    </ligand>
</feature>
<evidence type="ECO:0000256" key="7">
    <source>
        <dbReference type="HAMAP-Rule" id="MF_00210"/>
    </source>
</evidence>
<keyword evidence="5 7" id="KW-0057">Aromatic amino acid biosynthesis</keyword>
<feature type="binding site" evidence="7">
    <location>
        <position position="168"/>
    </location>
    <ligand>
        <name>3-phosphoshikimate</name>
        <dbReference type="ChEBI" id="CHEBI:145989"/>
    </ligand>
</feature>
<feature type="binding site" evidence="7">
    <location>
        <position position="167"/>
    </location>
    <ligand>
        <name>3-phosphoshikimate</name>
        <dbReference type="ChEBI" id="CHEBI:145989"/>
    </ligand>
</feature>
<dbReference type="UniPathway" id="UPA00053">
    <property type="reaction ID" value="UER00089"/>
</dbReference>
<protein>
    <recommendedName>
        <fullName evidence="7">3-phosphoshikimate 1-carboxyvinyltransferase</fullName>
        <ecNumber evidence="7">2.5.1.19</ecNumber>
    </recommendedName>
    <alternativeName>
        <fullName evidence="7">5-enolpyruvylshikimate-3-phosphate synthase</fullName>
        <shortName evidence="7">EPSP synthase</shortName>
        <shortName evidence="7">EPSPS</shortName>
    </alternativeName>
</protein>
<dbReference type="GO" id="GO:0009423">
    <property type="term" value="P:chorismate biosynthetic process"/>
    <property type="evidence" value="ECO:0007669"/>
    <property type="project" value="UniProtKB-UniRule"/>
</dbReference>
<dbReference type="PANTHER" id="PTHR21090">
    <property type="entry name" value="AROM/DEHYDROQUINATE SYNTHASE"/>
    <property type="match status" value="1"/>
</dbReference>
<comment type="pathway">
    <text evidence="1">Metabolic intermediate biosynthesis; chorismate biosynthesis; chorismate from D-erythrose 4-phosphate and phosphoenolpyruvate: step 6/7.</text>
</comment>
<dbReference type="Pfam" id="PF00275">
    <property type="entry name" value="EPSP_synthase"/>
    <property type="match status" value="1"/>
</dbReference>
<dbReference type="EC" id="2.5.1.19" evidence="7"/>
<dbReference type="OrthoDB" id="43788at2157"/>
<sequence length="430" mass="47093">MLIVEKTEELRGTVNAPPSKSYTHRAVICASLGDGISKIVNPLNSEDCLSSVNGCMSLGAMIDIESDTWIVEGNYNSPKTPDNVIDVKNSGTTLRILTGISSQIPKGYAILTGDESIRRRPMGPLLDALNQLGIEAFSSKMNGTAPVIVKGGKIENNVVRIRGDVSSQFITSLMMTLPFSQEDSEIVLTTPLKSAPYLDITIDVIERFGIKIIKDDEKYGKFLVYGNQRYKSCNYTVEGDYSSASYIIAAGVLINSKIIIKNLFKNSKQGDRRIVDILREMGADIKVKENRIIVEGPYHLEGISIDVKDIPDLVPTIAILGCFARGRTEIYNGEHVRFKECDRLHACAVELRKMGGEIREKPDGLVIEGVGKLKGTKLNTYGDHRLVMAFTVAGLLAEGKTVIEGEESVKVSFPDFISVMRSLGANLVVK</sequence>
<evidence type="ECO:0000256" key="1">
    <source>
        <dbReference type="ARBA" id="ARBA00004811"/>
    </source>
</evidence>
<feature type="binding site" evidence="7">
    <location>
        <position position="194"/>
    </location>
    <ligand>
        <name>3-phosphoshikimate</name>
        <dbReference type="ChEBI" id="CHEBI:145989"/>
    </ligand>
</feature>
<evidence type="ECO:0000313" key="9">
    <source>
        <dbReference type="EMBL" id="GBF36601.1"/>
    </source>
</evidence>
<evidence type="ECO:0000313" key="10">
    <source>
        <dbReference type="Proteomes" id="UP000290527"/>
    </source>
</evidence>
<feature type="binding site" evidence="7">
    <location>
        <position position="385"/>
    </location>
    <ligand>
        <name>phosphoenolpyruvate</name>
        <dbReference type="ChEBI" id="CHEBI:58702"/>
    </ligand>
</feature>
<feature type="binding site" evidence="7">
    <location>
        <position position="20"/>
    </location>
    <ligand>
        <name>phosphoenolpyruvate</name>
        <dbReference type="ChEBI" id="CHEBI:58702"/>
    </ligand>
</feature>
<dbReference type="AlphaFoldDB" id="A0A401HR15"/>
<keyword evidence="10" id="KW-1185">Reference proteome</keyword>
<evidence type="ECO:0000256" key="5">
    <source>
        <dbReference type="ARBA" id="ARBA00023141"/>
    </source>
</evidence>
<feature type="binding site" evidence="7">
    <location>
        <position position="20"/>
    </location>
    <ligand>
        <name>3-phosphoshikimate</name>
        <dbReference type="ChEBI" id="CHEBI:145989"/>
    </ligand>
</feature>
<dbReference type="HAMAP" id="MF_00210">
    <property type="entry name" value="EPSP_synth"/>
    <property type="match status" value="1"/>
</dbReference>
<comment type="catalytic activity">
    <reaction evidence="6">
        <text>3-phosphoshikimate + phosphoenolpyruvate = 5-O-(1-carboxyvinyl)-3-phosphoshikimate + phosphate</text>
        <dbReference type="Rhea" id="RHEA:21256"/>
        <dbReference type="ChEBI" id="CHEBI:43474"/>
        <dbReference type="ChEBI" id="CHEBI:57701"/>
        <dbReference type="ChEBI" id="CHEBI:58702"/>
        <dbReference type="ChEBI" id="CHEBI:145989"/>
        <dbReference type="EC" id="2.5.1.19"/>
    </reaction>
    <physiologicalReaction direction="left-to-right" evidence="6">
        <dbReference type="Rhea" id="RHEA:21257"/>
    </physiologicalReaction>
</comment>
<proteinExistence type="inferred from homology"/>
<dbReference type="PROSITE" id="PS00104">
    <property type="entry name" value="EPSP_SYNTHASE_1"/>
    <property type="match status" value="1"/>
</dbReference>
<feature type="binding site" evidence="7">
    <location>
        <position position="168"/>
    </location>
    <ligand>
        <name>phosphoenolpyruvate</name>
        <dbReference type="ChEBI" id="CHEBI:58702"/>
    </ligand>
</feature>
<evidence type="ECO:0000256" key="3">
    <source>
        <dbReference type="ARBA" id="ARBA00022605"/>
    </source>
</evidence>
<feature type="binding site" evidence="7">
    <location>
        <position position="339"/>
    </location>
    <ligand>
        <name>3-phosphoshikimate</name>
        <dbReference type="ChEBI" id="CHEBI:145989"/>
    </ligand>
</feature>
<feature type="binding site" evidence="7">
    <location>
        <position position="166"/>
    </location>
    <ligand>
        <name>3-phosphoshikimate</name>
        <dbReference type="ChEBI" id="CHEBI:145989"/>
    </ligand>
</feature>
<reference evidence="9 10" key="1">
    <citation type="journal article" date="2019" name="Int. J. Syst. Evol. Microbiol.">
        <title>Methanofervidicoccus abyssi gen. nov., sp. nov., a hydrogenotrophic methanogen, isolated from a hydrothermal vent chimney in the Mid-Cayman Spreading Center, the Caribbean Sea.</title>
        <authorList>
            <person name="Sakai S."/>
            <person name="Takaki Y."/>
            <person name="Miyazaki M."/>
            <person name="Ogawara M."/>
            <person name="Yanagawa K."/>
            <person name="Miyazaki J."/>
            <person name="Takai K."/>
        </authorList>
    </citation>
    <scope>NUCLEOTIDE SEQUENCE [LARGE SCALE GENOMIC DNA]</scope>
    <source>
        <strain evidence="9 10">HHB</strain>
    </source>
</reference>
<comment type="caution">
    <text evidence="9">The sequence shown here is derived from an EMBL/GenBank/DDBJ whole genome shotgun (WGS) entry which is preliminary data.</text>
</comment>
<feature type="binding site" evidence="7">
    <location>
        <position position="91"/>
    </location>
    <ligand>
        <name>phosphoenolpyruvate</name>
        <dbReference type="ChEBI" id="CHEBI:58702"/>
    </ligand>
</feature>
<feature type="domain" description="Enolpyruvate transferase" evidence="8">
    <location>
        <begin position="4"/>
        <end position="420"/>
    </location>
</feature>
<keyword evidence="3 7" id="KW-0028">Amino-acid biosynthesis</keyword>
<dbReference type="GO" id="GO:0005737">
    <property type="term" value="C:cytoplasm"/>
    <property type="evidence" value="ECO:0007669"/>
    <property type="project" value="UniProtKB-SubCell"/>
</dbReference>
<evidence type="ECO:0000256" key="2">
    <source>
        <dbReference type="ARBA" id="ARBA00009948"/>
    </source>
</evidence>
<gene>
    <name evidence="7" type="primary">aroA</name>
    <name evidence="9" type="ORF">MHHB_P0831</name>
</gene>
<dbReference type="InterPro" id="IPR023193">
    <property type="entry name" value="EPSP_synthase_CS"/>
</dbReference>
<comment type="similarity">
    <text evidence="2 7">Belongs to the EPSP synthase family.</text>
</comment>
<dbReference type="SUPFAM" id="SSF55205">
    <property type="entry name" value="EPT/RTPC-like"/>
    <property type="match status" value="1"/>
</dbReference>
<feature type="binding site" evidence="7">
    <location>
        <position position="120"/>
    </location>
    <ligand>
        <name>phosphoenolpyruvate</name>
        <dbReference type="ChEBI" id="CHEBI:58702"/>
    </ligand>
</feature>
<comment type="caution">
    <text evidence="7">Lacks conserved residue(s) required for the propagation of feature annotation.</text>
</comment>
<evidence type="ECO:0000256" key="4">
    <source>
        <dbReference type="ARBA" id="ARBA00022679"/>
    </source>
</evidence>
<dbReference type="CDD" id="cd01556">
    <property type="entry name" value="EPSP_synthase"/>
    <property type="match status" value="1"/>
</dbReference>
<keyword evidence="7" id="KW-0963">Cytoplasm</keyword>
<feature type="binding site" evidence="7">
    <location>
        <position position="21"/>
    </location>
    <ligand>
        <name>3-phosphoshikimate</name>
        <dbReference type="ChEBI" id="CHEBI:145989"/>
    </ligand>
</feature>
<dbReference type="NCBIfam" id="TIGR01356">
    <property type="entry name" value="aroA"/>
    <property type="match status" value="1"/>
</dbReference>
<dbReference type="PIRSF" id="PIRSF000505">
    <property type="entry name" value="EPSPS"/>
    <property type="match status" value="1"/>
</dbReference>
<dbReference type="RefSeq" id="WP_131007360.1">
    <property type="nucleotide sequence ID" value="NZ_BFAX01000003.1"/>
</dbReference>
<comment type="subcellular location">
    <subcellularLocation>
        <location evidence="7">Cytoplasm</location>
    </subcellularLocation>
</comment>
<name>A0A401HR15_9EURY</name>
<evidence type="ECO:0000259" key="8">
    <source>
        <dbReference type="Pfam" id="PF00275"/>
    </source>
</evidence>
<accession>A0A401HR15</accession>
<dbReference type="InterPro" id="IPR036968">
    <property type="entry name" value="Enolpyruvate_Tfrase_sf"/>
</dbReference>
<feature type="binding site" evidence="7">
    <location>
        <position position="343"/>
    </location>
    <ligand>
        <name>phosphoenolpyruvate</name>
        <dbReference type="ChEBI" id="CHEBI:58702"/>
    </ligand>
</feature>
<dbReference type="GO" id="GO:0009073">
    <property type="term" value="P:aromatic amino acid family biosynthetic process"/>
    <property type="evidence" value="ECO:0007669"/>
    <property type="project" value="UniProtKB-KW"/>
</dbReference>
<comment type="function">
    <text evidence="7">Catalyzes the transfer of the enolpyruvyl moiety of phosphoenolpyruvate (PEP) to the 5-hydroxyl of shikimate-3-phosphate (S3P) to produce enolpyruvyl shikimate-3-phosphate and inorganic phosphate.</text>
</comment>
<keyword evidence="4 7" id="KW-0808">Transferase</keyword>
<dbReference type="EMBL" id="BFAX01000003">
    <property type="protein sequence ID" value="GBF36601.1"/>
    <property type="molecule type" value="Genomic_DNA"/>
</dbReference>
<dbReference type="InterPro" id="IPR001986">
    <property type="entry name" value="Enolpyruvate_Tfrase_dom"/>
</dbReference>
<dbReference type="PANTHER" id="PTHR21090:SF5">
    <property type="entry name" value="PENTAFUNCTIONAL AROM POLYPEPTIDE"/>
    <property type="match status" value="1"/>
</dbReference>
<dbReference type="Proteomes" id="UP000290527">
    <property type="component" value="Unassembled WGS sequence"/>
</dbReference>
<feature type="binding site" evidence="7">
    <location>
        <position position="25"/>
    </location>
    <ligand>
        <name>3-phosphoshikimate</name>
        <dbReference type="ChEBI" id="CHEBI:145989"/>
    </ligand>
</feature>
<evidence type="ECO:0000256" key="6">
    <source>
        <dbReference type="ARBA" id="ARBA00044633"/>
    </source>
</evidence>
<dbReference type="InterPro" id="IPR006264">
    <property type="entry name" value="EPSP_synthase"/>
</dbReference>
<dbReference type="PROSITE" id="PS00885">
    <property type="entry name" value="EPSP_SYNTHASE_2"/>
    <property type="match status" value="1"/>
</dbReference>
<comment type="subunit">
    <text evidence="7">Monomer.</text>
</comment>
<dbReference type="InterPro" id="IPR013792">
    <property type="entry name" value="RNA3'P_cycl/enolpyr_Trfase_a/b"/>
</dbReference>
<organism evidence="9 10">
    <name type="scientific">Methanofervidicoccus abyssi</name>
    <dbReference type="NCBI Taxonomy" id="2082189"/>
    <lineage>
        <taxon>Archaea</taxon>
        <taxon>Methanobacteriati</taxon>
        <taxon>Methanobacteriota</taxon>
        <taxon>Methanomada group</taxon>
        <taxon>Methanococci</taxon>
        <taxon>Methanococcales</taxon>
        <taxon>Methanofervidicoccus</taxon>
    </lineage>
</organism>
<dbReference type="GO" id="GO:0008652">
    <property type="term" value="P:amino acid biosynthetic process"/>
    <property type="evidence" value="ECO:0007669"/>
    <property type="project" value="UniProtKB-KW"/>
</dbReference>